<keyword evidence="2" id="KW-1185">Reference proteome</keyword>
<sequence length="273" mass="30448">MNGSRIYYMLAGLVIGLMSSVVAAYEAPQRQIIAAAELSGLFHHAPDNPRINQGVYYTVLQQALTDSALNDQFEIIIMPMKRAKAGFISREFACYSPGMDTFDDPVERAQLGDVLGGITFNSAIVRVVSRTSDELVYRETDITRQDVLSMVRGTPMSHAMRRMAEAAGQLFNVRSETENLNMLINGRADHIMVFYPDVIFAYRSLGIEHHFPYAASFSPLVIGDGLICHSAFADAYASLQSVLETYRRDGTLHRLLGDYYLLDSEYMEIPAAH</sequence>
<dbReference type="EMBL" id="JAJEWP010000007">
    <property type="protein sequence ID" value="MCC2618141.1"/>
    <property type="molecule type" value="Genomic_DNA"/>
</dbReference>
<comment type="caution">
    <text evidence="1">The sequence shown here is derived from an EMBL/GenBank/DDBJ whole genome shotgun (WGS) entry which is preliminary data.</text>
</comment>
<protein>
    <recommendedName>
        <fullName evidence="3">Solute-binding protein family 3/N-terminal domain-containing protein</fullName>
    </recommendedName>
</protein>
<dbReference type="Proteomes" id="UP001520878">
    <property type="component" value="Unassembled WGS sequence"/>
</dbReference>
<gene>
    <name evidence="1" type="ORF">LJ739_17935</name>
</gene>
<evidence type="ECO:0000313" key="1">
    <source>
        <dbReference type="EMBL" id="MCC2618141.1"/>
    </source>
</evidence>
<organism evidence="1 2">
    <name type="scientific">Fluctibacter halophilus</name>
    <dbReference type="NCBI Taxonomy" id="226011"/>
    <lineage>
        <taxon>Bacteria</taxon>
        <taxon>Pseudomonadati</taxon>
        <taxon>Pseudomonadota</taxon>
        <taxon>Gammaproteobacteria</taxon>
        <taxon>Alteromonadales</taxon>
        <taxon>Alteromonadaceae</taxon>
        <taxon>Fluctibacter</taxon>
    </lineage>
</organism>
<dbReference type="RefSeq" id="WP_229162738.1">
    <property type="nucleotide sequence ID" value="NZ_JAJEWP010000007.1"/>
</dbReference>
<dbReference type="SUPFAM" id="SSF53850">
    <property type="entry name" value="Periplasmic binding protein-like II"/>
    <property type="match status" value="1"/>
</dbReference>
<accession>A0ABS8GDF8</accession>
<evidence type="ECO:0000313" key="2">
    <source>
        <dbReference type="Proteomes" id="UP001520878"/>
    </source>
</evidence>
<reference evidence="1 2" key="1">
    <citation type="submission" date="2021-10" db="EMBL/GenBank/DDBJ databases">
        <title>Draft genome of Aestuariibacter halophilus JC2043.</title>
        <authorList>
            <person name="Emsley S.A."/>
            <person name="Pfannmuller K.M."/>
            <person name="Ushijima B."/>
            <person name="Saw J.H."/>
            <person name="Videau P."/>
        </authorList>
    </citation>
    <scope>NUCLEOTIDE SEQUENCE [LARGE SCALE GENOMIC DNA]</scope>
    <source>
        <strain evidence="1 2">JC2043</strain>
    </source>
</reference>
<evidence type="ECO:0008006" key="3">
    <source>
        <dbReference type="Google" id="ProtNLM"/>
    </source>
</evidence>
<proteinExistence type="predicted"/>
<name>A0ABS8GDF8_9ALTE</name>